<reference evidence="1 2" key="1">
    <citation type="submission" date="2013-07" db="EMBL/GenBank/DDBJ databases">
        <authorList>
            <person name="Stoco P.H."/>
            <person name="Wagner G."/>
            <person name="Gerber A."/>
            <person name="Zaha A."/>
            <person name="Thompson C."/>
            <person name="Bartholomeu D.C."/>
            <person name="Luckemeyer D.D."/>
            <person name="Bahia D."/>
            <person name="Loreto E."/>
            <person name="Prestes E.B."/>
            <person name="Lima F.M."/>
            <person name="Rodrigues-Luiz G."/>
            <person name="Vallejo G.A."/>
            <person name="Filho J.F."/>
            <person name="Monteiro K.M."/>
            <person name="Tyler K.M."/>
            <person name="de Almeida L.G."/>
            <person name="Ortiz M.F."/>
            <person name="Siervo M.A."/>
            <person name="de Moraes M.H."/>
            <person name="Cunha O.L."/>
            <person name="Mendonca-Neto R."/>
            <person name="Silva R."/>
            <person name="Teixeira S.M."/>
            <person name="Murta S.M."/>
            <person name="Sincero T.C."/>
            <person name="Mendes T.A."/>
            <person name="Urmenyi T.P."/>
            <person name="Silva V.G."/>
            <person name="da Rocha W.D."/>
            <person name="Andersson B."/>
            <person name="Romanha A.J."/>
            <person name="Steindel M."/>
            <person name="de Vasconcelos A.T."/>
            <person name="Grisard E.C."/>
        </authorList>
    </citation>
    <scope>NUCLEOTIDE SEQUENCE [LARGE SCALE GENOMIC DNA]</scope>
    <source>
        <strain evidence="1 2">SC58</strain>
    </source>
</reference>
<proteinExistence type="predicted"/>
<evidence type="ECO:0000313" key="1">
    <source>
        <dbReference type="EMBL" id="ESL10279.1"/>
    </source>
</evidence>
<sequence>MVRTAWEEGYCGDVRYALKISCLGTALLCQWLRVILLFFFCCCFFGTQQERAWEYRKHSPDLMLPSAREVEEVVVATLKSGNWARAAMLLAGAVKLSCIPTARTYAEVVTAVATRSTWKVTVQVLDRLQTSPLSARAVYHTAADAILARRSDGAAETLLALILAARRRRVPVLAPHHHLQCSRLLLDAGDWCGALLVGSQERLIQHAPALAWPTMLAAAAGRQWVAGSKIMSLLLASGGVPSKATTESFIRCFTVTSPWWRALAVASVLTCRDEPEVRQRAWELREEVRRHAESELPEIKAREERRQALLHVADCRPIPDDLTLGEATEALMTLKERQWERALEFVRLFPMLLELTPRPRALLSPMARLNTVPQGCFYWEALWQTVSASLASAPMATVLHAASLFLVYLRNGEEHDIDTQTKVKEVARAKNTVIAFVNVTRMHEVGVLDPVCLHSIVRLTCTRGCWEDALALTGRPTVVFTELAERGNWQAAFAVYGGMHPSAQERAGPPLEHLFISMGLWMPALRYAQRHLPGDTLRLRSLAIPLCAALGQWRRALHMLFRHVPAPTAAETCLQRYCILRHVETTICEAVERDDWEKALQAWAVVCRIPHHARTPRASGESAGAPDGFAQFRIRPHVVKCTAKLLLEHQRYDACCLVLSLHTPTAADPILLCCFQLFYHIRLSPLTYGRVLQQYRETYAAHRVVLDCYAVLALSLSGNYLGAFWILRGLSLLRDTKAANAVVRGLEEVPHMKKMLASILLEAATPSHTADVEAVVEIVTPCVKSVEDVNLFNRPLLAYWESDSDALCACALRMAIKLLQHMLQQELPAPWVVLRVVAGGLERSTESSAAHLLYEALRKRDALATAKHVKGDAEEKGESCRPSQKEQDAFFRRCAQCFLRMGHWGRALAAMQACERTDEVALFQAAVLLKEENESRVRAAHSVILEATAADDTNTGAGPHSLVPGHQAEEALVALTQLQAWKAALVVFNSVMRAKGSCSRGTAGPLSSGVANALLSTVATSGPWEVALRLLTTMRQAFSPASSLMEKGLTDVLRSVRSHGGAVMCSKVMLFFVLEMGAMPTPTQYEVLLSSCLGSRLTAVERDACAGNLKRLSHSLSERQVIDLIAAITTAGRSWEEADIGARSEQRQRGGLRSRSRPTCWIPVERPPLTGDELHHFSQLAPRIVLASSRGLEALAQAFSGRFRPFELKLLLQHYHTEVLARVRETESDAAVLDTQLVEYCRENRFLHILLLSYERMWRRPLLPVGEQKAAAFIERLTSDVFHGFASPRTVAAVWEACHPYVAQLAARRWPWLCEYELLRAVRRSGGRPPTFLRTRPDASRAEIASYWATYGRAIWPELFFSGPELCQLAVYVPLVEQLLGDEHGLRELCSGIEAAHFSAEAIPHSEELLRQPRSARAIRVVFKLAFKALKRLHTQLDLDARGGRFYYHHHPDVTLWQRYSAGALMTERLPRWALALRIIHHYRRSTATTLPPRMLAALFSACAADAAERVSGLQHKERQPWESSFWELAIQCTQAVEPNCTPALWHHAIRLALLSMPSGDGAPMAAEECRLAEMHDASLQATTRVVLSHAKRANETLPFAVSLLLIDQMKALLDEVRFHDYSRDACSQGDDALTVWTLLQGGNCLQKMEPQHAMLLRRLVLEGGTPCGEVVSD</sequence>
<dbReference type="VEuPathDB" id="TriTrypDB:TRSC58_01991"/>
<accession>A0A061J5Y0</accession>
<gene>
    <name evidence="1" type="ORF">TRSC58_01991</name>
</gene>
<protein>
    <submittedName>
        <fullName evidence="1">Uncharacterized protein</fullName>
    </submittedName>
</protein>
<name>A0A061J5Y0_TRYRA</name>
<organism evidence="1 2">
    <name type="scientific">Trypanosoma rangeli SC58</name>
    <dbReference type="NCBI Taxonomy" id="429131"/>
    <lineage>
        <taxon>Eukaryota</taxon>
        <taxon>Discoba</taxon>
        <taxon>Euglenozoa</taxon>
        <taxon>Kinetoplastea</taxon>
        <taxon>Metakinetoplastina</taxon>
        <taxon>Trypanosomatida</taxon>
        <taxon>Trypanosomatidae</taxon>
        <taxon>Trypanosoma</taxon>
        <taxon>Herpetosoma</taxon>
    </lineage>
</organism>
<keyword evidence="2" id="KW-1185">Reference proteome</keyword>
<dbReference type="OrthoDB" id="242707at2759"/>
<evidence type="ECO:0000313" key="2">
    <source>
        <dbReference type="Proteomes" id="UP000031737"/>
    </source>
</evidence>
<dbReference type="Proteomes" id="UP000031737">
    <property type="component" value="Unassembled WGS sequence"/>
</dbReference>
<dbReference type="EMBL" id="AUPL01001991">
    <property type="protein sequence ID" value="ESL10279.1"/>
    <property type="molecule type" value="Genomic_DNA"/>
</dbReference>
<comment type="caution">
    <text evidence="1">The sequence shown here is derived from an EMBL/GenBank/DDBJ whole genome shotgun (WGS) entry which is preliminary data.</text>
</comment>